<dbReference type="Pfam" id="PF12796">
    <property type="entry name" value="Ank_2"/>
    <property type="match status" value="1"/>
</dbReference>
<dbReference type="SMART" id="SM00248">
    <property type="entry name" value="ANK"/>
    <property type="match status" value="3"/>
</dbReference>
<dbReference type="Pfam" id="PF00023">
    <property type="entry name" value="Ank"/>
    <property type="match status" value="1"/>
</dbReference>
<evidence type="ECO:0000313" key="5">
    <source>
        <dbReference type="Proteomes" id="UP001273166"/>
    </source>
</evidence>
<organism evidence="4 5">
    <name type="scientific">Chaetomium strumarium</name>
    <dbReference type="NCBI Taxonomy" id="1170767"/>
    <lineage>
        <taxon>Eukaryota</taxon>
        <taxon>Fungi</taxon>
        <taxon>Dikarya</taxon>
        <taxon>Ascomycota</taxon>
        <taxon>Pezizomycotina</taxon>
        <taxon>Sordariomycetes</taxon>
        <taxon>Sordariomycetidae</taxon>
        <taxon>Sordariales</taxon>
        <taxon>Chaetomiaceae</taxon>
        <taxon>Chaetomium</taxon>
    </lineage>
</organism>
<dbReference type="GeneID" id="87883196"/>
<keyword evidence="5" id="KW-1185">Reference proteome</keyword>
<name>A0AAJ0H0A5_9PEZI</name>
<feature type="repeat" description="ANK" evidence="3">
    <location>
        <begin position="116"/>
        <end position="143"/>
    </location>
</feature>
<evidence type="ECO:0000256" key="1">
    <source>
        <dbReference type="ARBA" id="ARBA00022737"/>
    </source>
</evidence>
<dbReference type="PRINTS" id="PR01415">
    <property type="entry name" value="ANKYRIN"/>
</dbReference>
<dbReference type="Gene3D" id="1.25.40.20">
    <property type="entry name" value="Ankyrin repeat-containing domain"/>
    <property type="match status" value="2"/>
</dbReference>
<dbReference type="SUPFAM" id="SSF48403">
    <property type="entry name" value="Ankyrin repeat"/>
    <property type="match status" value="1"/>
</dbReference>
<dbReference type="AlphaFoldDB" id="A0AAJ0H0A5"/>
<dbReference type="InterPro" id="IPR002110">
    <property type="entry name" value="Ankyrin_rpt"/>
</dbReference>
<dbReference type="PROSITE" id="PS50297">
    <property type="entry name" value="ANK_REP_REGION"/>
    <property type="match status" value="2"/>
</dbReference>
<feature type="repeat" description="ANK" evidence="3">
    <location>
        <begin position="40"/>
        <end position="76"/>
    </location>
</feature>
<protein>
    <submittedName>
        <fullName evidence="4">Ankyrin repeat-containing domain protein</fullName>
    </submittedName>
</protein>
<evidence type="ECO:0000313" key="4">
    <source>
        <dbReference type="EMBL" id="KAK3309444.1"/>
    </source>
</evidence>
<dbReference type="PANTHER" id="PTHR24198">
    <property type="entry name" value="ANKYRIN REPEAT AND PROTEIN KINASE DOMAIN-CONTAINING PROTEIN"/>
    <property type="match status" value="1"/>
</dbReference>
<dbReference type="PANTHER" id="PTHR24198:SF165">
    <property type="entry name" value="ANKYRIN REPEAT-CONTAINING PROTEIN-RELATED"/>
    <property type="match status" value="1"/>
</dbReference>
<keyword evidence="2 3" id="KW-0040">ANK repeat</keyword>
<evidence type="ECO:0000256" key="2">
    <source>
        <dbReference type="ARBA" id="ARBA00023043"/>
    </source>
</evidence>
<reference evidence="4" key="1">
    <citation type="journal article" date="2023" name="Mol. Phylogenet. Evol.">
        <title>Genome-scale phylogeny and comparative genomics of the fungal order Sordariales.</title>
        <authorList>
            <person name="Hensen N."/>
            <person name="Bonometti L."/>
            <person name="Westerberg I."/>
            <person name="Brannstrom I.O."/>
            <person name="Guillou S."/>
            <person name="Cros-Aarteil S."/>
            <person name="Calhoun S."/>
            <person name="Haridas S."/>
            <person name="Kuo A."/>
            <person name="Mondo S."/>
            <person name="Pangilinan J."/>
            <person name="Riley R."/>
            <person name="LaButti K."/>
            <person name="Andreopoulos B."/>
            <person name="Lipzen A."/>
            <person name="Chen C."/>
            <person name="Yan M."/>
            <person name="Daum C."/>
            <person name="Ng V."/>
            <person name="Clum A."/>
            <person name="Steindorff A."/>
            <person name="Ohm R.A."/>
            <person name="Martin F."/>
            <person name="Silar P."/>
            <person name="Natvig D.O."/>
            <person name="Lalanne C."/>
            <person name="Gautier V."/>
            <person name="Ament-Velasquez S.L."/>
            <person name="Kruys A."/>
            <person name="Hutchinson M.I."/>
            <person name="Powell A.J."/>
            <person name="Barry K."/>
            <person name="Miller A.N."/>
            <person name="Grigoriev I.V."/>
            <person name="Debuchy R."/>
            <person name="Gladieux P."/>
            <person name="Hiltunen Thoren M."/>
            <person name="Johannesson H."/>
        </authorList>
    </citation>
    <scope>NUCLEOTIDE SEQUENCE</scope>
    <source>
        <strain evidence="4">CBS 333.67</strain>
    </source>
</reference>
<gene>
    <name evidence="4" type="ORF">B0T15DRAFT_387191</name>
</gene>
<reference evidence="4" key="2">
    <citation type="submission" date="2023-06" db="EMBL/GenBank/DDBJ databases">
        <authorList>
            <consortium name="Lawrence Berkeley National Laboratory"/>
            <person name="Mondo S.J."/>
            <person name="Hensen N."/>
            <person name="Bonometti L."/>
            <person name="Westerberg I."/>
            <person name="Brannstrom I.O."/>
            <person name="Guillou S."/>
            <person name="Cros-Aarteil S."/>
            <person name="Calhoun S."/>
            <person name="Haridas S."/>
            <person name="Kuo A."/>
            <person name="Pangilinan J."/>
            <person name="Riley R."/>
            <person name="Labutti K."/>
            <person name="Andreopoulos B."/>
            <person name="Lipzen A."/>
            <person name="Chen C."/>
            <person name="Yanf M."/>
            <person name="Daum C."/>
            <person name="Ng V."/>
            <person name="Clum A."/>
            <person name="Steindorff A."/>
            <person name="Ohm R."/>
            <person name="Martin F."/>
            <person name="Silar P."/>
            <person name="Natvig D."/>
            <person name="Lalanne C."/>
            <person name="Gautier V."/>
            <person name="Ament-Velasquez S.L."/>
            <person name="Kruys A."/>
            <person name="Hutchinson M.I."/>
            <person name="Powell A.J."/>
            <person name="Barry K."/>
            <person name="Miller A.N."/>
            <person name="Grigoriev I.V."/>
            <person name="Debuchy R."/>
            <person name="Gladieux P."/>
            <person name="Thoren M.H."/>
            <person name="Johannesson H."/>
        </authorList>
    </citation>
    <scope>NUCLEOTIDE SEQUENCE</scope>
    <source>
        <strain evidence="4">CBS 333.67</strain>
    </source>
</reference>
<dbReference type="RefSeq" id="XP_062725224.1">
    <property type="nucleotide sequence ID" value="XM_062864367.1"/>
</dbReference>
<proteinExistence type="predicted"/>
<comment type="caution">
    <text evidence="4">The sequence shown here is derived from an EMBL/GenBank/DDBJ whole genome shotgun (WGS) entry which is preliminary data.</text>
</comment>
<dbReference type="InterPro" id="IPR036770">
    <property type="entry name" value="Ankyrin_rpt-contain_sf"/>
</dbReference>
<sequence length="149" mass="16298">MKTGELRFTRPPLIAGHEDIANKLLEKEVDALSVSGVDKYGRTALHWAAEYGYMEVARLLANKVAEQGGNISAEDRHKDTALYRAALRDHQGIVQMFMNQHASIKGSTQRCTMVGLLLAADNGHGDAVQRLLEKGANIEAADKDGRTIL</sequence>
<dbReference type="PROSITE" id="PS50088">
    <property type="entry name" value="ANK_REPEAT"/>
    <property type="match status" value="2"/>
</dbReference>
<evidence type="ECO:0000256" key="3">
    <source>
        <dbReference type="PROSITE-ProRule" id="PRU00023"/>
    </source>
</evidence>
<keyword evidence="1" id="KW-0677">Repeat</keyword>
<dbReference type="EMBL" id="JAUDZG010000001">
    <property type="protein sequence ID" value="KAK3309444.1"/>
    <property type="molecule type" value="Genomic_DNA"/>
</dbReference>
<accession>A0AAJ0H0A5</accession>
<dbReference type="Proteomes" id="UP001273166">
    <property type="component" value="Unassembled WGS sequence"/>
</dbReference>